<dbReference type="AlphaFoldDB" id="A0A5R9DT91"/>
<proteinExistence type="predicted"/>
<feature type="domain" description="TfuA-like core" evidence="1">
    <location>
        <begin position="51"/>
        <end position="167"/>
    </location>
</feature>
<evidence type="ECO:0000259" key="1">
    <source>
        <dbReference type="Pfam" id="PF07812"/>
    </source>
</evidence>
<dbReference type="RefSeq" id="WP_138058430.1">
    <property type="nucleotide sequence ID" value="NZ_VAWE01000004.1"/>
</dbReference>
<dbReference type="InterPro" id="IPR012924">
    <property type="entry name" value="TfuA_core"/>
</dbReference>
<name>A0A5R9DT91_9ACTN</name>
<comment type="caution">
    <text evidence="2">The sequence shown here is derived from an EMBL/GenBank/DDBJ whole genome shotgun (WGS) entry which is preliminary data.</text>
</comment>
<keyword evidence="3" id="KW-1185">Reference proteome</keyword>
<gene>
    <name evidence="2" type="ORF">FEF34_40340</name>
</gene>
<protein>
    <recommendedName>
        <fullName evidence="1">TfuA-like core domain-containing protein</fullName>
    </recommendedName>
</protein>
<sequence>MSRTVHVFSGPTLPAARVRELLPDAVSHPPIGHGDLLRLDTAPGDTVVIIDGVWHQSAPVRHKEILLLLAEGVRVVGAASMGALRAAELAPYGMTGVGRVFEDLAAGVLDADDEVSVLHTPEGQPVSEALVNIRAALVRCAAAGQISEADAATLERLARALPYTRRTWAALAHRAREEGAGAAFAAVDGWRRRNTYDVKAEDAERALVLVAEGGPPAPEDGAQAWAGEAWRTSHVRYWTAAHRPGPGGVPFLAVLQHQQLYDDGFPARWRARVLSAIAGEDTGPDGIEAAALRTAAAEGVDVAAMSRQQLAHWLAPAELRALPPGEALLRIMVRSARLDGAWSVWPSSRAEAGDLVDDSLPTAEDIAKAYAVNAAVEAADPRHTTARLSADRIGRHLITRWNLPACAGRPVLDAAARDRAFRDFGGAVEVARAFYLGARTDTAAVPSGTGSCEGCPAAMARART</sequence>
<dbReference type="EMBL" id="VAWE01000004">
    <property type="protein sequence ID" value="TLQ38862.1"/>
    <property type="molecule type" value="Genomic_DNA"/>
</dbReference>
<dbReference type="Pfam" id="PF07812">
    <property type="entry name" value="TfuA"/>
    <property type="match status" value="1"/>
</dbReference>
<reference evidence="2 3" key="1">
    <citation type="submission" date="2019-05" db="EMBL/GenBank/DDBJ databases">
        <title>Streptomyces marianii sp. nov., a novel marine actinomycete from southern coast of India.</title>
        <authorList>
            <person name="Iniyan A.M."/>
            <person name="Wink J."/>
            <person name="Ramprasad E."/>
            <person name="Ramana C.V."/>
            <person name="Bunk B."/>
            <person name="Sproer C."/>
            <person name="Joseph F.-J.R.S."/>
            <person name="Vincent S.G.P."/>
        </authorList>
    </citation>
    <scope>NUCLEOTIDE SEQUENCE [LARGE SCALE GENOMIC DNA]</scope>
    <source>
        <strain evidence="2 3">ICN19</strain>
    </source>
</reference>
<evidence type="ECO:0000313" key="2">
    <source>
        <dbReference type="EMBL" id="TLQ38862.1"/>
    </source>
</evidence>
<accession>A0A5R9DT91</accession>
<evidence type="ECO:0000313" key="3">
    <source>
        <dbReference type="Proteomes" id="UP000305921"/>
    </source>
</evidence>
<dbReference type="Proteomes" id="UP000305921">
    <property type="component" value="Unassembled WGS sequence"/>
</dbReference>
<dbReference type="OrthoDB" id="118811at2"/>
<organism evidence="2 3">
    <name type="scientific">Streptomyces marianii</name>
    <dbReference type="NCBI Taxonomy" id="1817406"/>
    <lineage>
        <taxon>Bacteria</taxon>
        <taxon>Bacillati</taxon>
        <taxon>Actinomycetota</taxon>
        <taxon>Actinomycetes</taxon>
        <taxon>Kitasatosporales</taxon>
        <taxon>Streptomycetaceae</taxon>
        <taxon>Streptomyces</taxon>
    </lineage>
</organism>